<comment type="caution">
    <text evidence="2">The sequence shown here is derived from an EMBL/GenBank/DDBJ whole genome shotgun (WGS) entry which is preliminary data.</text>
</comment>
<evidence type="ECO:0000313" key="2">
    <source>
        <dbReference type="EMBL" id="PZQ77689.1"/>
    </source>
</evidence>
<evidence type="ECO:0000313" key="3">
    <source>
        <dbReference type="Proteomes" id="UP000249135"/>
    </source>
</evidence>
<dbReference type="InterPro" id="IPR050678">
    <property type="entry name" value="DNA_Partitioning_ATPase"/>
</dbReference>
<sequence length="266" mass="29024">MGHVIVFGNQKGGVGKSTLSVLYGLWLADVHRQSVCFIDLDTQGNASKTLRSSHTGELAASLLGRNRAIDACTPVDGSQRRVSLFAASKRLADVELARPEEVIPAFKDAVRRLEERFDAVIIDTPPALGLRMSAALIAATRVVCPIELEEYSIDGVTDMLKTVFGVRQRYNPRLELAGIVLNRFNAHSARQKAAVQQLAVSYRDFVVPARISTRSAIPEALAEGKAVWELGKSSAREASLEVKETFGVLHQRMQMRSLVDVQGVTA</sequence>
<dbReference type="InterPro" id="IPR025669">
    <property type="entry name" value="AAA_dom"/>
</dbReference>
<reference evidence="2 3" key="1">
    <citation type="submission" date="2017-08" db="EMBL/GenBank/DDBJ databases">
        <title>Infants hospitalized years apart are colonized by the same room-sourced microbial strains.</title>
        <authorList>
            <person name="Brooks B."/>
            <person name="Olm M.R."/>
            <person name="Firek B.A."/>
            <person name="Baker R."/>
            <person name="Thomas B.C."/>
            <person name="Morowitz M.J."/>
            <person name="Banfield J.F."/>
        </authorList>
    </citation>
    <scope>NUCLEOTIDE SEQUENCE [LARGE SCALE GENOMIC DNA]</scope>
    <source>
        <strain evidence="2">S2_005_003_R2_41</strain>
    </source>
</reference>
<gene>
    <name evidence="2" type="ORF">DI563_02800</name>
</gene>
<organism evidence="2 3">
    <name type="scientific">Variovorax paradoxus</name>
    <dbReference type="NCBI Taxonomy" id="34073"/>
    <lineage>
        <taxon>Bacteria</taxon>
        <taxon>Pseudomonadati</taxon>
        <taxon>Pseudomonadota</taxon>
        <taxon>Betaproteobacteria</taxon>
        <taxon>Burkholderiales</taxon>
        <taxon>Comamonadaceae</taxon>
        <taxon>Variovorax</taxon>
    </lineage>
</organism>
<dbReference type="SUPFAM" id="SSF52540">
    <property type="entry name" value="P-loop containing nucleoside triphosphate hydrolases"/>
    <property type="match status" value="1"/>
</dbReference>
<dbReference type="PANTHER" id="PTHR13696">
    <property type="entry name" value="P-LOOP CONTAINING NUCLEOSIDE TRIPHOSPHATE HYDROLASE"/>
    <property type="match status" value="1"/>
</dbReference>
<feature type="domain" description="AAA" evidence="1">
    <location>
        <begin position="3"/>
        <end position="175"/>
    </location>
</feature>
<dbReference type="PANTHER" id="PTHR13696:SF99">
    <property type="entry name" value="COBYRINIC ACID AC-DIAMIDE SYNTHASE"/>
    <property type="match status" value="1"/>
</dbReference>
<accession>A0A2W5QMX8</accession>
<dbReference type="AlphaFoldDB" id="A0A2W5QMX8"/>
<dbReference type="EMBL" id="QFPP01000012">
    <property type="protein sequence ID" value="PZQ77689.1"/>
    <property type="molecule type" value="Genomic_DNA"/>
</dbReference>
<dbReference type="Gene3D" id="3.40.50.300">
    <property type="entry name" value="P-loop containing nucleotide triphosphate hydrolases"/>
    <property type="match status" value="1"/>
</dbReference>
<dbReference type="CDD" id="cd02042">
    <property type="entry name" value="ParAB_family"/>
    <property type="match status" value="1"/>
</dbReference>
<protein>
    <submittedName>
        <fullName evidence="2">ParA family protein</fullName>
    </submittedName>
</protein>
<name>A0A2W5QMX8_VARPD</name>
<dbReference type="Proteomes" id="UP000249135">
    <property type="component" value="Unassembled WGS sequence"/>
</dbReference>
<dbReference type="InterPro" id="IPR027417">
    <property type="entry name" value="P-loop_NTPase"/>
</dbReference>
<dbReference type="Pfam" id="PF13614">
    <property type="entry name" value="AAA_31"/>
    <property type="match status" value="1"/>
</dbReference>
<proteinExistence type="predicted"/>
<evidence type="ECO:0000259" key="1">
    <source>
        <dbReference type="Pfam" id="PF13614"/>
    </source>
</evidence>